<proteinExistence type="predicted"/>
<dbReference type="AlphaFoldDB" id="A0A1X2ELB7"/>
<dbReference type="EMBL" id="LQPZ01000017">
    <property type="protein sequence ID" value="ORX05817.1"/>
    <property type="molecule type" value="Genomic_DNA"/>
</dbReference>
<keyword evidence="1" id="KW-1133">Transmembrane helix</keyword>
<sequence>MDMAAVEAIYLVAAVLWILVVSAAAIVGCRVALTVRRKRSRVRRWATAVRAPIDIVISLRGGARTAPSRTPAGIALQLQRLARRRPPARWAALPAGAKRR</sequence>
<feature type="transmembrane region" description="Helical" evidence="1">
    <location>
        <begin position="12"/>
        <end position="33"/>
    </location>
</feature>
<name>A0A1X2ELB7_9MYCO</name>
<dbReference type="STRING" id="1798.AWC30_08310"/>
<evidence type="ECO:0000256" key="1">
    <source>
        <dbReference type="SAM" id="Phobius"/>
    </source>
</evidence>
<keyword evidence="1" id="KW-0472">Membrane</keyword>
<dbReference type="Proteomes" id="UP000193090">
    <property type="component" value="Unassembled WGS sequence"/>
</dbReference>
<evidence type="ECO:0000313" key="3">
    <source>
        <dbReference type="Proteomes" id="UP000193090"/>
    </source>
</evidence>
<keyword evidence="1" id="KW-0812">Transmembrane</keyword>
<organism evidence="2 3">
    <name type="scientific">Mycolicibacillus trivialis</name>
    <dbReference type="NCBI Taxonomy" id="1798"/>
    <lineage>
        <taxon>Bacteria</taxon>
        <taxon>Bacillati</taxon>
        <taxon>Actinomycetota</taxon>
        <taxon>Actinomycetes</taxon>
        <taxon>Mycobacteriales</taxon>
        <taxon>Mycobacteriaceae</taxon>
        <taxon>Mycolicibacillus</taxon>
    </lineage>
</organism>
<reference evidence="2 3" key="1">
    <citation type="submission" date="2016-01" db="EMBL/GenBank/DDBJ databases">
        <title>The new phylogeny of the genus Mycobacterium.</title>
        <authorList>
            <person name="Tarcisio F."/>
            <person name="Conor M."/>
            <person name="Antonella G."/>
            <person name="Elisabetta G."/>
            <person name="Giulia F.S."/>
            <person name="Sara T."/>
            <person name="Anna F."/>
            <person name="Clotilde B."/>
            <person name="Roberto B."/>
            <person name="Veronica D.S."/>
            <person name="Fabio R."/>
            <person name="Monica P."/>
            <person name="Olivier J."/>
            <person name="Enrico T."/>
            <person name="Nicola S."/>
        </authorList>
    </citation>
    <scope>NUCLEOTIDE SEQUENCE [LARGE SCALE GENOMIC DNA]</scope>
    <source>
        <strain evidence="2 3">DSM 44153</strain>
    </source>
</reference>
<keyword evidence="3" id="KW-1185">Reference proteome</keyword>
<evidence type="ECO:0000313" key="2">
    <source>
        <dbReference type="EMBL" id="ORX05817.1"/>
    </source>
</evidence>
<accession>A0A1X2ELB7</accession>
<protein>
    <submittedName>
        <fullName evidence="2">Uncharacterized protein</fullName>
    </submittedName>
</protein>
<comment type="caution">
    <text evidence="2">The sequence shown here is derived from an EMBL/GenBank/DDBJ whole genome shotgun (WGS) entry which is preliminary data.</text>
</comment>
<gene>
    <name evidence="2" type="ORF">AWC30_08310</name>
</gene>